<feature type="domain" description="Surface glycan-binding protein B xyloglucan binding" evidence="3">
    <location>
        <begin position="216"/>
        <end position="455"/>
    </location>
</feature>
<dbReference type="AlphaFoldDB" id="A0A5P0Y1N1"/>
<evidence type="ECO:0008006" key="6">
    <source>
        <dbReference type="Google" id="ProtNLM"/>
    </source>
</evidence>
<dbReference type="PROSITE" id="PS51257">
    <property type="entry name" value="PROKAR_LIPOPROTEIN"/>
    <property type="match status" value="1"/>
</dbReference>
<organism evidence="4 5">
    <name type="scientific">Segatella copri</name>
    <dbReference type="NCBI Taxonomy" id="165179"/>
    <lineage>
        <taxon>Bacteria</taxon>
        <taxon>Pseudomonadati</taxon>
        <taxon>Bacteroidota</taxon>
        <taxon>Bacteroidia</taxon>
        <taxon>Bacteroidales</taxon>
        <taxon>Prevotellaceae</taxon>
        <taxon>Segatella</taxon>
    </lineage>
</organism>
<evidence type="ECO:0000313" key="4">
    <source>
        <dbReference type="EMBL" id="MQO55842.1"/>
    </source>
</evidence>
<proteinExistence type="predicted"/>
<dbReference type="InterPro" id="IPR013783">
    <property type="entry name" value="Ig-like_fold"/>
</dbReference>
<feature type="domain" description="IPT/TIG" evidence="2">
    <location>
        <begin position="134"/>
        <end position="210"/>
    </location>
</feature>
<dbReference type="EMBL" id="VZAZ01000040">
    <property type="protein sequence ID" value="MQO55842.1"/>
    <property type="molecule type" value="Genomic_DNA"/>
</dbReference>
<evidence type="ECO:0000259" key="3">
    <source>
        <dbReference type="Pfam" id="PF18329"/>
    </source>
</evidence>
<keyword evidence="1" id="KW-0732">Signal</keyword>
<dbReference type="Gene3D" id="2.60.40.10">
    <property type="entry name" value="Immunoglobulins"/>
    <property type="match status" value="2"/>
</dbReference>
<dbReference type="SUPFAM" id="SSF81296">
    <property type="entry name" value="E set domains"/>
    <property type="match status" value="1"/>
</dbReference>
<evidence type="ECO:0000259" key="2">
    <source>
        <dbReference type="Pfam" id="PF01833"/>
    </source>
</evidence>
<sequence length="457" mass="50616">MKIKNINGALFAVALATVSAGFTSCEDEPDKYEVAGGTPTIDYVRPVDAASKDSLLTGASLNNTICIVGRNLRSVTKINFNDQAAVLNTSYMTDNTIIVTVPKTIPGKVTDKIYFITNNNDTLDYSFKTVVPAPTINGMSNEWAAPGEEVTIKGDYFLDYDDSHLTIKVGDNYTIPYEDLKISLNSIRFNMPEDMPKHEPITITTINGTTKAGFRYMDNRGMLFDFDTPWKEGGEVLGNNGWHNRTITSDGTSLSGNYMVLGETAMGSDGKWNDGNFSFEYWPGSWQDPETYSSRPRMQDLADFSDWKNMSLKFEMCIPKDNSWSAAPMQIYFGSVAQVSLGNAGVKDIYGNVLAGANNTFLKEQGKLARAIYMPWQNTEDKLYNTEGKWVTVTIPLANFIYDFDGNKGLSYSGVNDFSAFNIFIVKGAYNDANVFPTGVDCNPIIKIDNIRVVPNK</sequence>
<gene>
    <name evidence="4" type="ORF">F7D42_09005</name>
</gene>
<dbReference type="InterPro" id="IPR014756">
    <property type="entry name" value="Ig_E-set"/>
</dbReference>
<feature type="chain" id="PRO_5043208084" description="Surface glycan-binding protein B xyloglucan binding domain-containing protein" evidence="1">
    <location>
        <begin position="21"/>
        <end position="457"/>
    </location>
</feature>
<dbReference type="InterPro" id="IPR040475">
    <property type="entry name" value="SGBP_B_XBD"/>
</dbReference>
<comment type="caution">
    <text evidence="4">The sequence shown here is derived from an EMBL/GenBank/DDBJ whole genome shotgun (WGS) entry which is preliminary data.</text>
</comment>
<dbReference type="Pfam" id="PF01833">
    <property type="entry name" value="TIG"/>
    <property type="match status" value="1"/>
</dbReference>
<reference evidence="4 5" key="1">
    <citation type="submission" date="2019-09" db="EMBL/GenBank/DDBJ databases">
        <title>Distinct polysaccharide growth profiles of human intestinal Prevotella copri isolates.</title>
        <authorList>
            <person name="Fehlner-Peach H."/>
            <person name="Magnabosco C."/>
            <person name="Raghavan V."/>
            <person name="Scher J.U."/>
            <person name="Tett A."/>
            <person name="Cox L.M."/>
            <person name="Gottsegen C."/>
            <person name="Watters A."/>
            <person name="Wiltshire- Gordon J.D."/>
            <person name="Segata N."/>
            <person name="Bonneau R."/>
            <person name="Littman D.R."/>
        </authorList>
    </citation>
    <scope>NUCLEOTIDE SEQUENCE [LARGE SCALE GENOMIC DNA]</scope>
    <source>
        <strain evidence="4 5">BVe41219</strain>
    </source>
</reference>
<feature type="signal peptide" evidence="1">
    <location>
        <begin position="1"/>
        <end position="20"/>
    </location>
</feature>
<dbReference type="InterPro" id="IPR002909">
    <property type="entry name" value="IPT_dom"/>
</dbReference>
<dbReference type="RefSeq" id="WP_153073845.1">
    <property type="nucleotide sequence ID" value="NZ_JAHOMZ010000005.1"/>
</dbReference>
<accession>A0A5P0Y1N1</accession>
<evidence type="ECO:0000313" key="5">
    <source>
        <dbReference type="Proteomes" id="UP000358159"/>
    </source>
</evidence>
<dbReference type="Pfam" id="PF18329">
    <property type="entry name" value="SGBP_B_XBD"/>
    <property type="match status" value="1"/>
</dbReference>
<dbReference type="GO" id="GO:0030247">
    <property type="term" value="F:polysaccharide binding"/>
    <property type="evidence" value="ECO:0007669"/>
    <property type="project" value="InterPro"/>
</dbReference>
<protein>
    <recommendedName>
        <fullName evidence="6">Surface glycan-binding protein B xyloglucan binding domain-containing protein</fullName>
    </recommendedName>
</protein>
<dbReference type="Proteomes" id="UP000358159">
    <property type="component" value="Unassembled WGS sequence"/>
</dbReference>
<evidence type="ECO:0000256" key="1">
    <source>
        <dbReference type="SAM" id="SignalP"/>
    </source>
</evidence>
<name>A0A5P0Y1N1_9BACT</name>